<dbReference type="KEGG" id="cle:Clole_1989"/>
<sequence>MNELMTQYYVTFDELAVRLGVSKRTLTRKFKGTTDWTYPEMMLLAQIFNIEDPTQFFFQS</sequence>
<dbReference type="SUPFAM" id="SSF47413">
    <property type="entry name" value="lambda repressor-like DNA-binding domains"/>
    <property type="match status" value="1"/>
</dbReference>
<dbReference type="Proteomes" id="UP000008467">
    <property type="component" value="Chromosome"/>
</dbReference>
<organism evidence="2 3">
    <name type="scientific">Cellulosilyticum lentocellum (strain ATCC 49066 / DSM 5427 / NCIMB 11756 / RHM5)</name>
    <name type="common">Clostridium lentocellum</name>
    <dbReference type="NCBI Taxonomy" id="642492"/>
    <lineage>
        <taxon>Bacteria</taxon>
        <taxon>Bacillati</taxon>
        <taxon>Bacillota</taxon>
        <taxon>Clostridia</taxon>
        <taxon>Lachnospirales</taxon>
        <taxon>Cellulosilyticaceae</taxon>
        <taxon>Cellulosilyticum</taxon>
    </lineage>
</organism>
<evidence type="ECO:0000313" key="3">
    <source>
        <dbReference type="Proteomes" id="UP000008467"/>
    </source>
</evidence>
<dbReference type="HOGENOM" id="CLU_2932823_0_0_9"/>
<dbReference type="InterPro" id="IPR010982">
    <property type="entry name" value="Lambda_DNA-bd_dom_sf"/>
</dbReference>
<accession>F2JPP5</accession>
<protein>
    <recommendedName>
        <fullName evidence="1">HTH cro/C1-type domain-containing protein</fullName>
    </recommendedName>
</protein>
<keyword evidence="3" id="KW-1185">Reference proteome</keyword>
<dbReference type="CDD" id="cd00093">
    <property type="entry name" value="HTH_XRE"/>
    <property type="match status" value="1"/>
</dbReference>
<dbReference type="AlphaFoldDB" id="F2JPP5"/>
<dbReference type="PROSITE" id="PS50943">
    <property type="entry name" value="HTH_CROC1"/>
    <property type="match status" value="1"/>
</dbReference>
<gene>
    <name evidence="2" type="ordered locus">Clole_1989</name>
</gene>
<reference evidence="2 3" key="1">
    <citation type="journal article" date="2011" name="J. Bacteriol.">
        <title>Complete genome sequence of the cellulose-degrading bacterium Cellulosilyticum lentocellum.</title>
        <authorList>
            <consortium name="US DOE Joint Genome Institute"/>
            <person name="Miller D.A."/>
            <person name="Suen G."/>
            <person name="Bruce D."/>
            <person name="Copeland A."/>
            <person name="Cheng J.F."/>
            <person name="Detter C."/>
            <person name="Goodwin L.A."/>
            <person name="Han C.S."/>
            <person name="Hauser L.J."/>
            <person name="Land M.L."/>
            <person name="Lapidus A."/>
            <person name="Lucas S."/>
            <person name="Meincke L."/>
            <person name="Pitluck S."/>
            <person name="Tapia R."/>
            <person name="Teshima H."/>
            <person name="Woyke T."/>
            <person name="Fox B.G."/>
            <person name="Angert E.R."/>
            <person name="Currie C.R."/>
        </authorList>
    </citation>
    <scope>NUCLEOTIDE SEQUENCE [LARGE SCALE GENOMIC DNA]</scope>
    <source>
        <strain evidence="3">ATCC 49066 / DSM 5427 / NCIMB 11756 / RHM5</strain>
    </source>
</reference>
<proteinExistence type="predicted"/>
<name>F2JPP5_CELLD</name>
<evidence type="ECO:0000259" key="1">
    <source>
        <dbReference type="PROSITE" id="PS50943"/>
    </source>
</evidence>
<evidence type="ECO:0000313" key="2">
    <source>
        <dbReference type="EMBL" id="ADZ83705.1"/>
    </source>
</evidence>
<dbReference type="EMBL" id="CP002582">
    <property type="protein sequence ID" value="ADZ83705.1"/>
    <property type="molecule type" value="Genomic_DNA"/>
</dbReference>
<dbReference type="GO" id="GO:0003677">
    <property type="term" value="F:DNA binding"/>
    <property type="evidence" value="ECO:0007669"/>
    <property type="project" value="InterPro"/>
</dbReference>
<dbReference type="InterPro" id="IPR001387">
    <property type="entry name" value="Cro/C1-type_HTH"/>
</dbReference>
<feature type="domain" description="HTH cro/C1-type" evidence="1">
    <location>
        <begin position="14"/>
        <end position="56"/>
    </location>
</feature>